<organism evidence="2 3">
    <name type="scientific">Aurantimicrobium minutum</name>
    <dbReference type="NCBI Taxonomy" id="708131"/>
    <lineage>
        <taxon>Bacteria</taxon>
        <taxon>Bacillati</taxon>
        <taxon>Actinomycetota</taxon>
        <taxon>Actinomycetes</taxon>
        <taxon>Micrococcales</taxon>
        <taxon>Microbacteriaceae</taxon>
        <taxon>Aurantimicrobium</taxon>
    </lineage>
</organism>
<dbReference type="Gene3D" id="2.60.40.1890">
    <property type="entry name" value="PCu(A)C copper chaperone"/>
    <property type="match status" value="1"/>
</dbReference>
<dbReference type="GeneID" id="80451259"/>
<accession>A0A173LUY4</accession>
<name>A0A173LUY4_9MICO</name>
<dbReference type="EMBL" id="AP017457">
    <property type="protein sequence ID" value="BAU98620.1"/>
    <property type="molecule type" value="Genomic_DNA"/>
</dbReference>
<reference evidence="2 3" key="1">
    <citation type="journal article" date="2016" name="Genome Announc.">
        <title>Complete Genome Sequence of Aurantimicrobium minutum Type Strain KNCT, a Planktonic Ultramicrobacterium Isolated from River Water.</title>
        <authorList>
            <person name="Nakai R."/>
            <person name="Fujisawa T."/>
            <person name="Nakamura Y."/>
            <person name="Nishide H."/>
            <person name="Uchiyama I."/>
            <person name="Baba T."/>
            <person name="Toyoda A."/>
            <person name="Fujiyama A."/>
            <person name="Naganuma T."/>
            <person name="Niki H."/>
        </authorList>
    </citation>
    <scope>NUCLEOTIDE SEQUENCE [LARGE SCALE GENOMIC DNA]</scope>
    <source>
        <strain evidence="2 3">KNC</strain>
    </source>
</reference>
<dbReference type="PANTHER" id="PTHR36302">
    <property type="entry name" value="BLR7088 PROTEIN"/>
    <property type="match status" value="1"/>
</dbReference>
<evidence type="ECO:0008006" key="4">
    <source>
        <dbReference type="Google" id="ProtNLM"/>
    </source>
</evidence>
<dbReference type="AlphaFoldDB" id="A0A173LUY4"/>
<proteinExistence type="predicted"/>
<dbReference type="Proteomes" id="UP000243847">
    <property type="component" value="Chromosome sequence1"/>
</dbReference>
<dbReference type="InterPro" id="IPR058248">
    <property type="entry name" value="Lxx211020-like"/>
</dbReference>
<protein>
    <recommendedName>
        <fullName evidence="4">Copper chaperone PCu(A)C</fullName>
    </recommendedName>
</protein>
<dbReference type="KEGG" id="amin:AUMI_10770"/>
<sequence>MSTTTFPIKRGLSLTSIVVAALALVGCAPATPQPVAPMATDAWVKAVPELMDGMAMTGVFMTLENSSDEDITLLGATNTTDGLTQSPLEIHEVVKNDAGDMVMQEANGGIVIPAKGSVTLKPGGYHVMYWDLLKPIPAGSTITLTLEFSNGTSLPIEAIAREIANANETYDPEADAEGSMEMSH</sequence>
<gene>
    <name evidence="2" type="ORF">AUMI_10770</name>
</gene>
<feature type="chain" id="PRO_5008008889" description="Copper chaperone PCu(A)C" evidence="1">
    <location>
        <begin position="31"/>
        <end position="184"/>
    </location>
</feature>
<dbReference type="InterPro" id="IPR007410">
    <property type="entry name" value="LpqE-like"/>
</dbReference>
<evidence type="ECO:0000313" key="3">
    <source>
        <dbReference type="Proteomes" id="UP000243847"/>
    </source>
</evidence>
<dbReference type="RefSeq" id="WP_172418213.1">
    <property type="nucleotide sequence ID" value="NZ_AP017457.1"/>
</dbReference>
<dbReference type="SUPFAM" id="SSF110087">
    <property type="entry name" value="DR1885-like metal-binding protein"/>
    <property type="match status" value="1"/>
</dbReference>
<dbReference type="PANTHER" id="PTHR36302:SF1">
    <property type="entry name" value="COPPER CHAPERONE PCU(A)C"/>
    <property type="match status" value="1"/>
</dbReference>
<dbReference type="InterPro" id="IPR036182">
    <property type="entry name" value="PCuAC_sf"/>
</dbReference>
<dbReference type="Pfam" id="PF04314">
    <property type="entry name" value="PCuAC"/>
    <property type="match status" value="1"/>
</dbReference>
<evidence type="ECO:0000313" key="2">
    <source>
        <dbReference type="EMBL" id="BAU98620.1"/>
    </source>
</evidence>
<feature type="signal peptide" evidence="1">
    <location>
        <begin position="1"/>
        <end position="30"/>
    </location>
</feature>
<evidence type="ECO:0000256" key="1">
    <source>
        <dbReference type="SAM" id="SignalP"/>
    </source>
</evidence>
<keyword evidence="1" id="KW-0732">Signal</keyword>